<comment type="function">
    <text evidence="1">Catalyzes the sodium-dependent transport of glutamate.</text>
</comment>
<keyword evidence="1" id="KW-0472">Membrane</keyword>
<gene>
    <name evidence="3" type="ORF">HMPREF9629_01068</name>
</gene>
<feature type="transmembrane region" description="Helical" evidence="1">
    <location>
        <begin position="405"/>
        <end position="428"/>
    </location>
</feature>
<dbReference type="Proteomes" id="UP000006437">
    <property type="component" value="Unassembled WGS sequence"/>
</dbReference>
<keyword evidence="1" id="KW-0915">Sodium</keyword>
<organism evidence="3 4">
    <name type="scientific">Peptoanaerobacter stomatis</name>
    <dbReference type="NCBI Taxonomy" id="796937"/>
    <lineage>
        <taxon>Bacteria</taxon>
        <taxon>Bacillati</taxon>
        <taxon>Bacillota</taxon>
        <taxon>Clostridia</taxon>
        <taxon>Peptostreptococcales</taxon>
        <taxon>Filifactoraceae</taxon>
        <taxon>Peptoanaerobacter</taxon>
    </lineage>
</organism>
<sequence>MSYPINDFKGVTELLKGMKLSTYQNTMVLSTSDTGLTTLKLDLMQSFALALCVYYIGVFLKKKILALEKFCIPAPVAGGIVFALLHLLSRNYLNFSIGVDTTFQKPFMMVFFTTIGLTASIQLVKKGGLGVLIFWVLATLLCVVQDAVGVGVAKLMGQHPLLGLICGSVTMTGGHGTGGAFGPEFEKLGMEGATATAMAAATFGLVMGSLMGGPLGAVLIRKNNLKSKASEYIDKKIEMEEKEEKIDFNEVFKTLTYVVVAIALGAVIEIPLKKAGVTLPSYVTAMIIASIFLNIGESTGKWHVNQKASDFLGTIGLNAFLSFALTGLKLWELAAVAGPMFVILISQTVVMAAFAYFVTFKVMGSDFDAATISAGHCGFGMGATPNGVANMTAVQEEFGSAPRAFFILPVVGAFLIDFTNAMVITGFVNFVK</sequence>
<feature type="transmembrane region" description="Helical" evidence="1">
    <location>
        <begin position="308"/>
        <end position="328"/>
    </location>
</feature>
<dbReference type="PATRIC" id="fig|796937.3.peg.260"/>
<dbReference type="EMBL" id="AFZE01000002">
    <property type="protein sequence ID" value="EHL16521.1"/>
    <property type="molecule type" value="Genomic_DNA"/>
</dbReference>
<feature type="transmembrane region" description="Helical" evidence="1">
    <location>
        <begin position="334"/>
        <end position="358"/>
    </location>
</feature>
<dbReference type="Pfam" id="PF03616">
    <property type="entry name" value="Glt_symporter"/>
    <property type="match status" value="1"/>
</dbReference>
<keyword evidence="1" id="KW-1133">Transmembrane helix</keyword>
<evidence type="ECO:0000313" key="4">
    <source>
        <dbReference type="Proteomes" id="UP000006437"/>
    </source>
</evidence>
<feature type="transmembrane region" description="Helical" evidence="1">
    <location>
        <begin position="43"/>
        <end position="60"/>
    </location>
</feature>
<keyword evidence="1" id="KW-0029">Amino-acid transport</keyword>
<keyword evidence="1" id="KW-0769">Symport</keyword>
<name>G9WY17_9FIRM</name>
<accession>G9WY17</accession>
<proteinExistence type="inferred from homology"/>
<dbReference type="BioCyc" id="EBAC796937-HMP:GMGH-1070-MONOMER"/>
<feature type="transmembrane region" description="Helical" evidence="1">
    <location>
        <begin position="278"/>
        <end position="296"/>
    </location>
</feature>
<evidence type="ECO:0000256" key="2">
    <source>
        <dbReference type="NCBIfam" id="TIGR00210"/>
    </source>
</evidence>
<feature type="transmembrane region" description="Helical" evidence="1">
    <location>
        <begin position="67"/>
        <end position="87"/>
    </location>
</feature>
<dbReference type="NCBIfam" id="TIGR00210">
    <property type="entry name" value="gltS"/>
    <property type="match status" value="1"/>
</dbReference>
<keyword evidence="1" id="KW-1003">Cell membrane</keyword>
<dbReference type="AlphaFoldDB" id="G9WY17"/>
<keyword evidence="1" id="KW-0406">Ion transport</keyword>
<dbReference type="RefSeq" id="WP_009525303.1">
    <property type="nucleotide sequence ID" value="NZ_JH414551.1"/>
</dbReference>
<reference evidence="3 4" key="1">
    <citation type="submission" date="2011-08" db="EMBL/GenBank/DDBJ databases">
        <title>The Genome Sequence of Eubacteriaceae bacterium ACC19a.</title>
        <authorList>
            <consortium name="The Broad Institute Genome Sequencing Platform"/>
            <person name="Earl A."/>
            <person name="Ward D."/>
            <person name="Feldgarden M."/>
            <person name="Gevers D."/>
            <person name="Sizova M."/>
            <person name="Hazen A."/>
            <person name="Epstein S."/>
            <person name="Young S.K."/>
            <person name="Zeng Q."/>
            <person name="Gargeya S."/>
            <person name="Fitzgerald M."/>
            <person name="Haas B."/>
            <person name="Abouelleil A."/>
            <person name="Alvarado L."/>
            <person name="Arachchi H.M."/>
            <person name="Berlin A."/>
            <person name="Brown A."/>
            <person name="Chapman S.B."/>
            <person name="Chen Z."/>
            <person name="Dunbar C."/>
            <person name="Freedman E."/>
            <person name="Gearin G."/>
            <person name="Gellesch M."/>
            <person name="Goldberg J."/>
            <person name="Griggs A."/>
            <person name="Gujja S."/>
            <person name="Heiman D."/>
            <person name="Howarth C."/>
            <person name="Larson L."/>
            <person name="Lui A."/>
            <person name="MacDonald P.J.P."/>
            <person name="Montmayeur A."/>
            <person name="Murphy C."/>
            <person name="Neiman D."/>
            <person name="Pearson M."/>
            <person name="Priest M."/>
            <person name="Roberts A."/>
            <person name="Saif S."/>
            <person name="Shea T."/>
            <person name="Shenoy N."/>
            <person name="Sisk P."/>
            <person name="Stolte C."/>
            <person name="Sykes S."/>
            <person name="Wortman J."/>
            <person name="Nusbaum C."/>
            <person name="Birren B."/>
        </authorList>
    </citation>
    <scope>NUCLEOTIDE SEQUENCE [LARGE SCALE GENOMIC DNA]</scope>
    <source>
        <strain evidence="3 4">ACC19a</strain>
    </source>
</reference>
<keyword evidence="1" id="KW-0813">Transport</keyword>
<evidence type="ECO:0000313" key="3">
    <source>
        <dbReference type="EMBL" id="EHL16521.1"/>
    </source>
</evidence>
<dbReference type="InterPro" id="IPR004445">
    <property type="entry name" value="GltS"/>
</dbReference>
<dbReference type="GO" id="GO:0015501">
    <property type="term" value="F:glutamate:sodium symporter activity"/>
    <property type="evidence" value="ECO:0007669"/>
    <property type="project" value="UniProtKB-UniRule"/>
</dbReference>
<comment type="caution">
    <text evidence="3">The sequence shown here is derived from an EMBL/GenBank/DDBJ whole genome shotgun (WGS) entry which is preliminary data.</text>
</comment>
<dbReference type="GO" id="GO:0005886">
    <property type="term" value="C:plasma membrane"/>
    <property type="evidence" value="ECO:0007669"/>
    <property type="project" value="UniProtKB-SubCell"/>
</dbReference>
<dbReference type="PANTHER" id="PTHR36178">
    <property type="entry name" value="SLR0625 PROTEIN"/>
    <property type="match status" value="1"/>
</dbReference>
<feature type="transmembrane region" description="Helical" evidence="1">
    <location>
        <begin position="107"/>
        <end position="124"/>
    </location>
</feature>
<feature type="transmembrane region" description="Helical" evidence="1">
    <location>
        <begin position="254"/>
        <end position="272"/>
    </location>
</feature>
<dbReference type="PANTHER" id="PTHR36178:SF1">
    <property type="entry name" value="SODIUM_GLUTAMATE SYMPORTER"/>
    <property type="match status" value="1"/>
</dbReference>
<protein>
    <recommendedName>
        <fullName evidence="1 2">Sodium/glutamate symporter</fullName>
    </recommendedName>
</protein>
<keyword evidence="1" id="KW-0812">Transmembrane</keyword>
<comment type="subcellular location">
    <subcellularLocation>
        <location evidence="1">Cell membrane</location>
        <topology evidence="1">Multi-pass membrane protein</topology>
    </subcellularLocation>
</comment>
<evidence type="ECO:0000256" key="1">
    <source>
        <dbReference type="HAMAP-Rule" id="MF_02062"/>
    </source>
</evidence>
<dbReference type="GO" id="GO:0015813">
    <property type="term" value="P:L-glutamate transmembrane transport"/>
    <property type="evidence" value="ECO:0007669"/>
    <property type="project" value="UniProtKB-UniRule"/>
</dbReference>
<dbReference type="HAMAP" id="MF_02062">
    <property type="entry name" value="GltS"/>
    <property type="match status" value="1"/>
</dbReference>
<feature type="transmembrane region" description="Helical" evidence="1">
    <location>
        <begin position="131"/>
        <end position="153"/>
    </location>
</feature>
<dbReference type="HOGENOM" id="CLU_040907_0_0_9"/>
<comment type="similarity">
    <text evidence="1">Belongs to the glutamate:Na(+) symporter (ESS) (TC 2.A.27) family.</text>
</comment>
<feature type="transmembrane region" description="Helical" evidence="1">
    <location>
        <begin position="197"/>
        <end position="220"/>
    </location>
</feature>
<keyword evidence="1" id="KW-0739">Sodium transport</keyword>